<dbReference type="InterPro" id="IPR036097">
    <property type="entry name" value="HisK_dim/P_sf"/>
</dbReference>
<evidence type="ECO:0000313" key="8">
    <source>
        <dbReference type="EMBL" id="MFC3713899.1"/>
    </source>
</evidence>
<feature type="domain" description="Histidine kinase" evidence="7">
    <location>
        <begin position="130"/>
        <end position="344"/>
    </location>
</feature>
<evidence type="ECO:0000256" key="5">
    <source>
        <dbReference type="ARBA" id="ARBA00022777"/>
    </source>
</evidence>
<name>A0ABV7XCS8_9SPHN</name>
<dbReference type="EMBL" id="JBHRXV010000011">
    <property type="protein sequence ID" value="MFC3713899.1"/>
    <property type="molecule type" value="Genomic_DNA"/>
</dbReference>
<evidence type="ECO:0000259" key="7">
    <source>
        <dbReference type="PROSITE" id="PS50109"/>
    </source>
</evidence>
<dbReference type="Proteomes" id="UP001595615">
    <property type="component" value="Unassembled WGS sequence"/>
</dbReference>
<keyword evidence="3" id="KW-0597">Phosphoprotein</keyword>
<protein>
    <recommendedName>
        <fullName evidence="2">histidine kinase</fullName>
        <ecNumber evidence="2">2.7.13.3</ecNumber>
    </recommendedName>
</protein>
<dbReference type="PANTHER" id="PTHR43711">
    <property type="entry name" value="TWO-COMPONENT HISTIDINE KINASE"/>
    <property type="match status" value="1"/>
</dbReference>
<dbReference type="InterPro" id="IPR050736">
    <property type="entry name" value="Sensor_HK_Regulatory"/>
</dbReference>
<dbReference type="InterPro" id="IPR036890">
    <property type="entry name" value="HATPase_C_sf"/>
</dbReference>
<accession>A0ABV7XCS8</accession>
<gene>
    <name evidence="8" type="ORF">ACFOMD_15085</name>
</gene>
<dbReference type="PRINTS" id="PR00344">
    <property type="entry name" value="BCTRLSENSOR"/>
</dbReference>
<dbReference type="GO" id="GO:0016301">
    <property type="term" value="F:kinase activity"/>
    <property type="evidence" value="ECO:0007669"/>
    <property type="project" value="UniProtKB-KW"/>
</dbReference>
<dbReference type="PANTHER" id="PTHR43711:SF26">
    <property type="entry name" value="SENSOR HISTIDINE KINASE RCSC"/>
    <property type="match status" value="1"/>
</dbReference>
<reference evidence="9" key="1">
    <citation type="journal article" date="2019" name="Int. J. Syst. Evol. Microbiol.">
        <title>The Global Catalogue of Microorganisms (GCM) 10K type strain sequencing project: providing services to taxonomists for standard genome sequencing and annotation.</title>
        <authorList>
            <consortium name="The Broad Institute Genomics Platform"/>
            <consortium name="The Broad Institute Genome Sequencing Center for Infectious Disease"/>
            <person name="Wu L."/>
            <person name="Ma J."/>
        </authorList>
    </citation>
    <scope>NUCLEOTIDE SEQUENCE [LARGE SCALE GENOMIC DNA]</scope>
    <source>
        <strain evidence="9">KCTC 42644</strain>
    </source>
</reference>
<dbReference type="SMART" id="SM00388">
    <property type="entry name" value="HisKA"/>
    <property type="match status" value="1"/>
</dbReference>
<dbReference type="RefSeq" id="WP_380862840.1">
    <property type="nucleotide sequence ID" value="NZ_JBHRXV010000011.1"/>
</dbReference>
<dbReference type="CDD" id="cd00082">
    <property type="entry name" value="HisKA"/>
    <property type="match status" value="1"/>
</dbReference>
<evidence type="ECO:0000256" key="3">
    <source>
        <dbReference type="ARBA" id="ARBA00022553"/>
    </source>
</evidence>
<keyword evidence="4" id="KW-0808">Transferase</keyword>
<dbReference type="Gene3D" id="1.10.287.130">
    <property type="match status" value="1"/>
</dbReference>
<evidence type="ECO:0000313" key="9">
    <source>
        <dbReference type="Proteomes" id="UP001595615"/>
    </source>
</evidence>
<dbReference type="EC" id="2.7.13.3" evidence="2"/>
<dbReference type="Pfam" id="PF00512">
    <property type="entry name" value="HisKA"/>
    <property type="match status" value="1"/>
</dbReference>
<dbReference type="SMART" id="SM00387">
    <property type="entry name" value="HATPase_c"/>
    <property type="match status" value="1"/>
</dbReference>
<keyword evidence="6" id="KW-0902">Two-component regulatory system</keyword>
<dbReference type="InterPro" id="IPR003661">
    <property type="entry name" value="HisK_dim/P_dom"/>
</dbReference>
<comment type="catalytic activity">
    <reaction evidence="1">
        <text>ATP + protein L-histidine = ADP + protein N-phospho-L-histidine.</text>
        <dbReference type="EC" id="2.7.13.3"/>
    </reaction>
</comment>
<evidence type="ECO:0000256" key="1">
    <source>
        <dbReference type="ARBA" id="ARBA00000085"/>
    </source>
</evidence>
<evidence type="ECO:0000256" key="4">
    <source>
        <dbReference type="ARBA" id="ARBA00022679"/>
    </source>
</evidence>
<keyword evidence="9" id="KW-1185">Reference proteome</keyword>
<dbReference type="PROSITE" id="PS50109">
    <property type="entry name" value="HIS_KIN"/>
    <property type="match status" value="1"/>
</dbReference>
<dbReference type="InterPro" id="IPR005467">
    <property type="entry name" value="His_kinase_dom"/>
</dbReference>
<proteinExistence type="predicted"/>
<dbReference type="InterPro" id="IPR004358">
    <property type="entry name" value="Sig_transdc_His_kin-like_C"/>
</dbReference>
<dbReference type="SUPFAM" id="SSF47384">
    <property type="entry name" value="Homodimeric domain of signal transducing histidine kinase"/>
    <property type="match status" value="1"/>
</dbReference>
<dbReference type="SUPFAM" id="SSF55874">
    <property type="entry name" value="ATPase domain of HSP90 chaperone/DNA topoisomerase II/histidine kinase"/>
    <property type="match status" value="1"/>
</dbReference>
<dbReference type="Gene3D" id="3.30.565.10">
    <property type="entry name" value="Histidine kinase-like ATPase, C-terminal domain"/>
    <property type="match status" value="1"/>
</dbReference>
<evidence type="ECO:0000256" key="6">
    <source>
        <dbReference type="ARBA" id="ARBA00023012"/>
    </source>
</evidence>
<sequence length="344" mass="36794">MPTSSRDRDRLRDFARAGTDWAWEVDAQLRLVTLSDGALGQSGRPSMLFIGQPLDALGRLLDGPGGEPPILRARREVSGFKGQLLDMGGRMQRLDGLPIVEEGVLVGFRGFGRAADAPSSELSSERFVAAMSHELRTPLTAIIGFAEVMALGTHGPLQPHYEDYARDIAAAGRHLLSMLDDLLDVSPEAADSGRLEVVAFDLVEVVEQAKSLIALRAAGRRIEIDGPLRIARAVLADRRRVLQILVNLLTNAVKFTPEGGSVRLGVTADGGRVRLTIDDTGPGIAPDERERVFGKFARGDGVEEEGSGLGLHIARELARRMAGDLSAEAAPTGGARFVLTLPSA</sequence>
<keyword evidence="5 8" id="KW-0418">Kinase</keyword>
<comment type="caution">
    <text evidence="8">The sequence shown here is derived from an EMBL/GenBank/DDBJ whole genome shotgun (WGS) entry which is preliminary data.</text>
</comment>
<organism evidence="8 9">
    <name type="scientific">Sphingoaurantiacus capsulatus</name>
    <dbReference type="NCBI Taxonomy" id="1771310"/>
    <lineage>
        <taxon>Bacteria</taxon>
        <taxon>Pseudomonadati</taxon>
        <taxon>Pseudomonadota</taxon>
        <taxon>Alphaproteobacteria</taxon>
        <taxon>Sphingomonadales</taxon>
        <taxon>Sphingosinicellaceae</taxon>
        <taxon>Sphingoaurantiacus</taxon>
    </lineage>
</organism>
<evidence type="ECO:0000256" key="2">
    <source>
        <dbReference type="ARBA" id="ARBA00012438"/>
    </source>
</evidence>
<dbReference type="InterPro" id="IPR003594">
    <property type="entry name" value="HATPase_dom"/>
</dbReference>
<dbReference type="Pfam" id="PF02518">
    <property type="entry name" value="HATPase_c"/>
    <property type="match status" value="1"/>
</dbReference>